<dbReference type="RefSeq" id="WP_097113629.1">
    <property type="nucleotide sequence ID" value="NZ_CP083931.1"/>
</dbReference>
<name>A0A286E5Q2_9NEIS</name>
<dbReference type="SMART" id="SM00671">
    <property type="entry name" value="SEL1"/>
    <property type="match status" value="4"/>
</dbReference>
<dbReference type="Gene3D" id="1.25.40.10">
    <property type="entry name" value="Tetratricopeptide repeat domain"/>
    <property type="match status" value="2"/>
</dbReference>
<accession>A0A286E5Q2</accession>
<feature type="signal peptide" evidence="1">
    <location>
        <begin position="1"/>
        <end position="26"/>
    </location>
</feature>
<protein>
    <submittedName>
        <fullName evidence="2">Sel1 repeat-containing protein</fullName>
    </submittedName>
</protein>
<dbReference type="Pfam" id="PF08238">
    <property type="entry name" value="Sel1"/>
    <property type="match status" value="4"/>
</dbReference>
<sequence length="305" mass="33530">MKNKQLLSLGLVSVLVLAACSDGNQAQSVEPTQNPPTAQATVEQTPAPKNWVFPYEQMQSSPFYTGCKKMVERILKDTAPPENDVLVKAKETCRKGVAKNPDSRKLVQYSEVLAHIDEHFMPLEQRVAKWQAAAKKGDVHAQYSLGVAYLFGDGVPKDMNKAIELLKKAAKKSDVDAAFNLGVIYMMGDGVPVDNQQAKTYFEQAAAQNDERAMVALGQLYELGKLGVPDDTKAFEYYQNSAFLGDADALFNAGIFYYEGKGTNKDLSLALACFERAAYQGHEKAKMVLDGLAKGQQIRFNDVKS</sequence>
<dbReference type="Proteomes" id="UP000219669">
    <property type="component" value="Unassembled WGS sequence"/>
</dbReference>
<evidence type="ECO:0000313" key="2">
    <source>
        <dbReference type="EMBL" id="SOD66230.1"/>
    </source>
</evidence>
<proteinExistence type="predicted"/>
<dbReference type="PANTHER" id="PTHR11102">
    <property type="entry name" value="SEL-1-LIKE PROTEIN"/>
    <property type="match status" value="1"/>
</dbReference>
<dbReference type="InterPro" id="IPR006597">
    <property type="entry name" value="Sel1-like"/>
</dbReference>
<dbReference type="PROSITE" id="PS51257">
    <property type="entry name" value="PROKAR_LIPOPROTEIN"/>
    <property type="match status" value="1"/>
</dbReference>
<dbReference type="InterPro" id="IPR011990">
    <property type="entry name" value="TPR-like_helical_dom_sf"/>
</dbReference>
<keyword evidence="3" id="KW-1185">Reference proteome</keyword>
<evidence type="ECO:0000313" key="3">
    <source>
        <dbReference type="Proteomes" id="UP000219669"/>
    </source>
</evidence>
<reference evidence="2 3" key="1">
    <citation type="submission" date="2017-09" db="EMBL/GenBank/DDBJ databases">
        <authorList>
            <person name="Ehlers B."/>
            <person name="Leendertz F.H."/>
        </authorList>
    </citation>
    <scope>NUCLEOTIDE SEQUENCE [LARGE SCALE GENOMIC DNA]</scope>
    <source>
        <strain evidence="2 3">DSM 16848</strain>
    </source>
</reference>
<dbReference type="AlphaFoldDB" id="A0A286E5Q2"/>
<dbReference type="InterPro" id="IPR050767">
    <property type="entry name" value="Sel1_AlgK"/>
</dbReference>
<dbReference type="SUPFAM" id="SSF81901">
    <property type="entry name" value="HCP-like"/>
    <property type="match status" value="1"/>
</dbReference>
<gene>
    <name evidence="2" type="ORF">SAMN02746062_00552</name>
</gene>
<dbReference type="EMBL" id="OCNF01000003">
    <property type="protein sequence ID" value="SOD66230.1"/>
    <property type="molecule type" value="Genomic_DNA"/>
</dbReference>
<keyword evidence="1" id="KW-0732">Signal</keyword>
<organism evidence="2 3">
    <name type="scientific">Alysiella filiformis DSM 16848</name>
    <dbReference type="NCBI Taxonomy" id="1120981"/>
    <lineage>
        <taxon>Bacteria</taxon>
        <taxon>Pseudomonadati</taxon>
        <taxon>Pseudomonadota</taxon>
        <taxon>Betaproteobacteria</taxon>
        <taxon>Neisseriales</taxon>
        <taxon>Neisseriaceae</taxon>
        <taxon>Alysiella</taxon>
    </lineage>
</organism>
<dbReference type="OrthoDB" id="8587079at2"/>
<evidence type="ECO:0000256" key="1">
    <source>
        <dbReference type="SAM" id="SignalP"/>
    </source>
</evidence>
<feature type="chain" id="PRO_5012312556" evidence="1">
    <location>
        <begin position="27"/>
        <end position="305"/>
    </location>
</feature>
<dbReference type="PANTHER" id="PTHR11102:SF160">
    <property type="entry name" value="ERAD-ASSOCIATED E3 UBIQUITIN-PROTEIN LIGASE COMPONENT HRD3"/>
    <property type="match status" value="1"/>
</dbReference>